<keyword evidence="6" id="KW-0479">Metal-binding</keyword>
<evidence type="ECO:0000259" key="16">
    <source>
        <dbReference type="Pfam" id="PF02887"/>
    </source>
</evidence>
<keyword evidence="18" id="KW-1185">Reference proteome</keyword>
<dbReference type="FunFam" id="2.40.33.10:FF:000001">
    <property type="entry name" value="Pyruvate kinase"/>
    <property type="match status" value="1"/>
</dbReference>
<keyword evidence="11 14" id="KW-0324">Glycolysis</keyword>
<dbReference type="NCBIfam" id="NF004886">
    <property type="entry name" value="PRK06247.1"/>
    <property type="match status" value="1"/>
</dbReference>
<reference evidence="17 18" key="1">
    <citation type="submission" date="2020-01" db="EMBL/GenBank/DDBJ databases">
        <title>Sphingomonas sp. strain CSW-10.</title>
        <authorList>
            <person name="Chen W.-M."/>
        </authorList>
    </citation>
    <scope>NUCLEOTIDE SEQUENCE [LARGE SCALE GENOMIC DNA]</scope>
    <source>
        <strain evidence="17 18">CSW-10</strain>
    </source>
</reference>
<dbReference type="UniPathway" id="UPA00109">
    <property type="reaction ID" value="UER00188"/>
</dbReference>
<evidence type="ECO:0000256" key="10">
    <source>
        <dbReference type="ARBA" id="ARBA00022842"/>
    </source>
</evidence>
<dbReference type="Pfam" id="PF02887">
    <property type="entry name" value="PK_C"/>
    <property type="match status" value="1"/>
</dbReference>
<dbReference type="Pfam" id="PF00224">
    <property type="entry name" value="PK"/>
    <property type="match status" value="1"/>
</dbReference>
<keyword evidence="8 14" id="KW-0418">Kinase</keyword>
<dbReference type="SUPFAM" id="SSF52935">
    <property type="entry name" value="PK C-terminal domain-like"/>
    <property type="match status" value="1"/>
</dbReference>
<dbReference type="PROSITE" id="PS00110">
    <property type="entry name" value="PYRUVATE_KINASE"/>
    <property type="match status" value="1"/>
</dbReference>
<keyword evidence="5 14" id="KW-0808">Transferase</keyword>
<keyword evidence="9" id="KW-0067">ATP-binding</keyword>
<evidence type="ECO:0000313" key="18">
    <source>
        <dbReference type="Proteomes" id="UP000503018"/>
    </source>
</evidence>
<name>A0A6M4AZF1_9SPHN</name>
<dbReference type="Gene3D" id="3.20.20.60">
    <property type="entry name" value="Phosphoenolpyruvate-binding domains"/>
    <property type="match status" value="1"/>
</dbReference>
<evidence type="ECO:0000256" key="12">
    <source>
        <dbReference type="ARBA" id="ARBA00023317"/>
    </source>
</evidence>
<evidence type="ECO:0000259" key="15">
    <source>
        <dbReference type="Pfam" id="PF00224"/>
    </source>
</evidence>
<feature type="domain" description="Pyruvate kinase C-terminal" evidence="16">
    <location>
        <begin position="361"/>
        <end position="473"/>
    </location>
</feature>
<evidence type="ECO:0000256" key="3">
    <source>
        <dbReference type="ARBA" id="ARBA00008663"/>
    </source>
</evidence>
<organism evidence="17 18">
    <name type="scientific">Sphingomonas lacunae</name>
    <dbReference type="NCBI Taxonomy" id="2698828"/>
    <lineage>
        <taxon>Bacteria</taxon>
        <taxon>Pseudomonadati</taxon>
        <taxon>Pseudomonadota</taxon>
        <taxon>Alphaproteobacteria</taxon>
        <taxon>Sphingomonadales</taxon>
        <taxon>Sphingomonadaceae</taxon>
        <taxon>Sphingomonas</taxon>
    </lineage>
</organism>
<dbReference type="KEGG" id="slan:GV829_00595"/>
<evidence type="ECO:0000256" key="7">
    <source>
        <dbReference type="ARBA" id="ARBA00022741"/>
    </source>
</evidence>
<feature type="domain" description="Pyruvate kinase barrel" evidence="15">
    <location>
        <begin position="11"/>
        <end position="328"/>
    </location>
</feature>
<keyword evidence="12 17" id="KW-0670">Pyruvate</keyword>
<sequence>MANKIVAPRDRKVRILATLGPASSGVEMIRALMIAGADAFRLNMSHGDHAVHAANIAAIRGLEKELGRPTTILADLQGPKLRVGQFANPPVMLEKGQTFILDSNPEPGDSTRVHLPHPEILAGMERGARLLIDDGKLVLRAIACHTGHVVTVVEVGGAISDRKGVNLPDVVIPLAALTDKDRRDLAFALDHHVDWIALSFVQRPEDVAEARTLIKGRAGVLAKLEKPQALARLEEVLEIADACMVARGDLGVELPPEAVPPAQKRIVATARAMGKPVIVATQMLESMITSPSPTRAEVSDVATAVYDGADAVMLSAETAAGAWPVEAVEIMDRIAQSVESDPTYHARVQFTETKADATTADALAEAAGDVTRTVGADAIICFTGTGSTARRVSRERPTVPILVLTPKLDAARRMGLLWGSHAVHTRDIGSFEEMIAKGKRMALRHGMGKAGSKLLMMAGVPFGTPGSTNVLHVATLTGEELKGYRGSSDS</sequence>
<dbReference type="InterPro" id="IPR001697">
    <property type="entry name" value="Pyr_Knase"/>
</dbReference>
<protein>
    <recommendedName>
        <fullName evidence="4 13">Pyruvate kinase</fullName>
        <ecNumber evidence="4 13">2.7.1.40</ecNumber>
    </recommendedName>
</protein>
<evidence type="ECO:0000256" key="2">
    <source>
        <dbReference type="ARBA" id="ARBA00004997"/>
    </source>
</evidence>
<comment type="cofactor">
    <cofactor evidence="1">
        <name>K(+)</name>
        <dbReference type="ChEBI" id="CHEBI:29103"/>
    </cofactor>
</comment>
<dbReference type="InterPro" id="IPR018209">
    <property type="entry name" value="Pyrv_Knase_AS"/>
</dbReference>
<keyword evidence="7" id="KW-0547">Nucleotide-binding</keyword>
<dbReference type="EMBL" id="CP053015">
    <property type="protein sequence ID" value="QJQ33469.1"/>
    <property type="molecule type" value="Genomic_DNA"/>
</dbReference>
<evidence type="ECO:0000256" key="8">
    <source>
        <dbReference type="ARBA" id="ARBA00022777"/>
    </source>
</evidence>
<accession>A0A6M4AZF1</accession>
<evidence type="ECO:0000313" key="17">
    <source>
        <dbReference type="EMBL" id="QJQ33469.1"/>
    </source>
</evidence>
<evidence type="ECO:0000256" key="14">
    <source>
        <dbReference type="RuleBase" id="RU000504"/>
    </source>
</evidence>
<keyword evidence="10 14" id="KW-0460">Magnesium</keyword>
<proteinExistence type="inferred from homology"/>
<dbReference type="GO" id="GO:0004743">
    <property type="term" value="F:pyruvate kinase activity"/>
    <property type="evidence" value="ECO:0007669"/>
    <property type="project" value="UniProtKB-UniRule"/>
</dbReference>
<dbReference type="GO" id="GO:0016301">
    <property type="term" value="F:kinase activity"/>
    <property type="evidence" value="ECO:0007669"/>
    <property type="project" value="UniProtKB-KW"/>
</dbReference>
<dbReference type="Gene3D" id="2.40.33.10">
    <property type="entry name" value="PK beta-barrel domain-like"/>
    <property type="match status" value="1"/>
</dbReference>
<evidence type="ECO:0000256" key="4">
    <source>
        <dbReference type="ARBA" id="ARBA00012142"/>
    </source>
</evidence>
<evidence type="ECO:0000256" key="11">
    <source>
        <dbReference type="ARBA" id="ARBA00023152"/>
    </source>
</evidence>
<dbReference type="GO" id="GO:0030955">
    <property type="term" value="F:potassium ion binding"/>
    <property type="evidence" value="ECO:0007669"/>
    <property type="project" value="UniProtKB-UniRule"/>
</dbReference>
<dbReference type="InterPro" id="IPR015813">
    <property type="entry name" value="Pyrv/PenolPyrv_kinase-like_dom"/>
</dbReference>
<dbReference type="Proteomes" id="UP000503018">
    <property type="component" value="Chromosome"/>
</dbReference>
<comment type="similarity">
    <text evidence="3 14">Belongs to the pyruvate kinase family.</text>
</comment>
<dbReference type="PANTHER" id="PTHR11817">
    <property type="entry name" value="PYRUVATE KINASE"/>
    <property type="match status" value="1"/>
</dbReference>
<dbReference type="GO" id="GO:0005524">
    <property type="term" value="F:ATP binding"/>
    <property type="evidence" value="ECO:0007669"/>
    <property type="project" value="UniProtKB-KW"/>
</dbReference>
<dbReference type="SUPFAM" id="SSF51621">
    <property type="entry name" value="Phosphoenolpyruvate/pyruvate domain"/>
    <property type="match status" value="1"/>
</dbReference>
<evidence type="ECO:0000256" key="1">
    <source>
        <dbReference type="ARBA" id="ARBA00001958"/>
    </source>
</evidence>
<dbReference type="InterPro" id="IPR015795">
    <property type="entry name" value="Pyrv_Knase_C"/>
</dbReference>
<gene>
    <name evidence="17" type="primary">pyk</name>
    <name evidence="17" type="ORF">GV829_00595</name>
</gene>
<dbReference type="AlphaFoldDB" id="A0A6M4AZF1"/>
<evidence type="ECO:0000256" key="9">
    <source>
        <dbReference type="ARBA" id="ARBA00022840"/>
    </source>
</evidence>
<dbReference type="SUPFAM" id="SSF50800">
    <property type="entry name" value="PK beta-barrel domain-like"/>
    <property type="match status" value="1"/>
</dbReference>
<dbReference type="InterPro" id="IPR040442">
    <property type="entry name" value="Pyrv_kinase-like_dom_sf"/>
</dbReference>
<dbReference type="EC" id="2.7.1.40" evidence="4 13"/>
<evidence type="ECO:0000256" key="13">
    <source>
        <dbReference type="NCBIfam" id="TIGR01064"/>
    </source>
</evidence>
<dbReference type="NCBIfam" id="TIGR01064">
    <property type="entry name" value="pyruv_kin"/>
    <property type="match status" value="1"/>
</dbReference>
<dbReference type="InterPro" id="IPR036918">
    <property type="entry name" value="Pyrv_Knase_C_sf"/>
</dbReference>
<evidence type="ECO:0000256" key="5">
    <source>
        <dbReference type="ARBA" id="ARBA00022679"/>
    </source>
</evidence>
<dbReference type="NCBIfam" id="NF004978">
    <property type="entry name" value="PRK06354.1"/>
    <property type="match status" value="1"/>
</dbReference>
<dbReference type="Gene3D" id="3.40.1380.20">
    <property type="entry name" value="Pyruvate kinase, C-terminal domain"/>
    <property type="match status" value="1"/>
</dbReference>
<evidence type="ECO:0000256" key="6">
    <source>
        <dbReference type="ARBA" id="ARBA00022723"/>
    </source>
</evidence>
<dbReference type="InterPro" id="IPR015793">
    <property type="entry name" value="Pyrv_Knase_brl"/>
</dbReference>
<dbReference type="InterPro" id="IPR011037">
    <property type="entry name" value="Pyrv_Knase-like_insert_dom_sf"/>
</dbReference>
<dbReference type="GO" id="GO:0000287">
    <property type="term" value="F:magnesium ion binding"/>
    <property type="evidence" value="ECO:0007669"/>
    <property type="project" value="UniProtKB-UniRule"/>
</dbReference>
<dbReference type="InterPro" id="IPR015806">
    <property type="entry name" value="Pyrv_Knase_insert_dom_sf"/>
</dbReference>
<dbReference type="NCBIfam" id="NF004491">
    <property type="entry name" value="PRK05826.1"/>
    <property type="match status" value="1"/>
</dbReference>
<comment type="pathway">
    <text evidence="2 14">Carbohydrate degradation; glycolysis; pyruvate from D-glyceraldehyde 3-phosphate: step 5/5.</text>
</comment>
<dbReference type="PRINTS" id="PR01050">
    <property type="entry name" value="PYRUVTKNASE"/>
</dbReference>
<comment type="catalytic activity">
    <reaction evidence="14">
        <text>pyruvate + ATP = phosphoenolpyruvate + ADP + H(+)</text>
        <dbReference type="Rhea" id="RHEA:18157"/>
        <dbReference type="ChEBI" id="CHEBI:15361"/>
        <dbReference type="ChEBI" id="CHEBI:15378"/>
        <dbReference type="ChEBI" id="CHEBI:30616"/>
        <dbReference type="ChEBI" id="CHEBI:58702"/>
        <dbReference type="ChEBI" id="CHEBI:456216"/>
        <dbReference type="EC" id="2.7.1.40"/>
    </reaction>
</comment>